<dbReference type="HOGENOM" id="CLU_331831_0_0_1"/>
<protein>
    <submittedName>
        <fullName evidence="2">Uncharacterized protein</fullName>
    </submittedName>
</protein>
<evidence type="ECO:0000256" key="1">
    <source>
        <dbReference type="SAM" id="MobiDB-lite"/>
    </source>
</evidence>
<proteinExistence type="predicted"/>
<feature type="compositionally biased region" description="Low complexity" evidence="1">
    <location>
        <begin position="771"/>
        <end position="784"/>
    </location>
</feature>
<reference evidence="2" key="1">
    <citation type="journal article" date="2012" name="Nature">
        <title>The oyster genome reveals stress adaptation and complexity of shell formation.</title>
        <authorList>
            <person name="Zhang G."/>
            <person name="Fang X."/>
            <person name="Guo X."/>
            <person name="Li L."/>
            <person name="Luo R."/>
            <person name="Xu F."/>
            <person name="Yang P."/>
            <person name="Zhang L."/>
            <person name="Wang X."/>
            <person name="Qi H."/>
            <person name="Xiong Z."/>
            <person name="Que H."/>
            <person name="Xie Y."/>
            <person name="Holland P.W."/>
            <person name="Paps J."/>
            <person name="Zhu Y."/>
            <person name="Wu F."/>
            <person name="Chen Y."/>
            <person name="Wang J."/>
            <person name="Peng C."/>
            <person name="Meng J."/>
            <person name="Yang L."/>
            <person name="Liu J."/>
            <person name="Wen B."/>
            <person name="Zhang N."/>
            <person name="Huang Z."/>
            <person name="Zhu Q."/>
            <person name="Feng Y."/>
            <person name="Mount A."/>
            <person name="Hedgecock D."/>
            <person name="Xu Z."/>
            <person name="Liu Y."/>
            <person name="Domazet-Loso T."/>
            <person name="Du Y."/>
            <person name="Sun X."/>
            <person name="Zhang S."/>
            <person name="Liu B."/>
            <person name="Cheng P."/>
            <person name="Jiang X."/>
            <person name="Li J."/>
            <person name="Fan D."/>
            <person name="Wang W."/>
            <person name="Fu W."/>
            <person name="Wang T."/>
            <person name="Wang B."/>
            <person name="Zhang J."/>
            <person name="Peng Z."/>
            <person name="Li Y."/>
            <person name="Li N."/>
            <person name="Wang J."/>
            <person name="Chen M."/>
            <person name="He Y."/>
            <person name="Tan F."/>
            <person name="Song X."/>
            <person name="Zheng Q."/>
            <person name="Huang R."/>
            <person name="Yang H."/>
            <person name="Du X."/>
            <person name="Chen L."/>
            <person name="Yang M."/>
            <person name="Gaffney P.M."/>
            <person name="Wang S."/>
            <person name="Luo L."/>
            <person name="She Z."/>
            <person name="Ming Y."/>
            <person name="Huang W."/>
            <person name="Zhang S."/>
            <person name="Huang B."/>
            <person name="Zhang Y."/>
            <person name="Qu T."/>
            <person name="Ni P."/>
            <person name="Miao G."/>
            <person name="Wang J."/>
            <person name="Wang Q."/>
            <person name="Steinberg C.E."/>
            <person name="Wang H."/>
            <person name="Li N."/>
            <person name="Qian L."/>
            <person name="Zhang G."/>
            <person name="Li Y."/>
            <person name="Yang H."/>
            <person name="Liu X."/>
            <person name="Wang J."/>
            <person name="Yin Y."/>
            <person name="Wang J."/>
        </authorList>
    </citation>
    <scope>NUCLEOTIDE SEQUENCE [LARGE SCALE GENOMIC DNA]</scope>
    <source>
        <strain evidence="2">05x7-T-G4-1.051#20</strain>
    </source>
</reference>
<name>K1PI40_MAGGI</name>
<dbReference type="EMBL" id="JH819121">
    <property type="protein sequence ID" value="EKC23642.1"/>
    <property type="molecule type" value="Genomic_DNA"/>
</dbReference>
<dbReference type="AlphaFoldDB" id="K1PI40"/>
<feature type="compositionally biased region" description="Polar residues" evidence="1">
    <location>
        <begin position="117"/>
        <end position="126"/>
    </location>
</feature>
<feature type="region of interest" description="Disordered" evidence="1">
    <location>
        <begin position="1"/>
        <end position="62"/>
    </location>
</feature>
<feature type="compositionally biased region" description="Low complexity" evidence="1">
    <location>
        <begin position="576"/>
        <end position="585"/>
    </location>
</feature>
<feature type="compositionally biased region" description="Basic residues" evidence="1">
    <location>
        <begin position="754"/>
        <end position="770"/>
    </location>
</feature>
<sequence length="863" mass="94465">MNSRAAISRSNTQRNTRSRNNFEDNTAASGSNRFHRNSQVDHRRMNSNDIHNGQNDMTRSRQIPNVPAQSGFQETPIGNDVGNQGLTQDQQLVREMLLLNSLLSESGNIHHNDASSRRSSNQNAGSSDFGPFSIHGQNNPHKTLHQPSMAQDFSSITQQHPGFQSQPKIVLLRNKNPAKPLNLQIGNTRLEVLGGQQDSGSQLIINTLQNAMGTLDTLNGNSNPIQIQNNAINNQNGNSAINIPNGNAFVSNTQANAQQTATVNSNQNGPDAKILLELLKQLRSTSSASTSINSVSNNSAASSVIHGQVNVNNAHVPMVTTAAPVPMATTPLTPSEALRQILGPGVPNALLKQMAKDILPSELQRIDAIMTGQVQATNPAIDVGILKIGNQTHAFDVGTTKKIKIKQDKHGPRAEVTSIIGGHGISRHGYVTEEPPEYDEILLLVPIFTMDLFRIIVICFWATVLYVEANHRHGQSFSFNQRSIRNISPSRSVNTFSSRRPQTTATRLRTRNLPHSRGSSQFFRTRDGHLRLRPTTTSRTSGVRFGRLINSGFSSRGSASASRAMNSGMHPQQRHSSSSQSSASRMVSIPKDLLINLLQNARRLNRNFNSRRVEQHVTQPVTQPSVILSVSANNLENSISNNIGSQLQNLLRWNQAQHVIETATPQRIPSIPSSIAFQPFVEEPFGNDPQYVLMPSISPPVIFSPPHPAPTYRPTQFDLALQAHILDELGLEHLIKDMPDASEVQQPKPEKKPQKSKKTKIVINTKKNKKVQNNPPNVQKKQQSSGINHLIAPVAAASDLVASTMKPIRIVLNNHIQSVQTQAVTTPAPGPISVHKNQKLIITPSGNYTIQKVPLGNSGFQIA</sequence>
<organism evidence="2">
    <name type="scientific">Magallana gigas</name>
    <name type="common">Pacific oyster</name>
    <name type="synonym">Crassostrea gigas</name>
    <dbReference type="NCBI Taxonomy" id="29159"/>
    <lineage>
        <taxon>Eukaryota</taxon>
        <taxon>Metazoa</taxon>
        <taxon>Spiralia</taxon>
        <taxon>Lophotrochozoa</taxon>
        <taxon>Mollusca</taxon>
        <taxon>Bivalvia</taxon>
        <taxon>Autobranchia</taxon>
        <taxon>Pteriomorphia</taxon>
        <taxon>Ostreida</taxon>
        <taxon>Ostreoidea</taxon>
        <taxon>Ostreidae</taxon>
        <taxon>Magallana</taxon>
    </lineage>
</organism>
<gene>
    <name evidence="2" type="ORF">CGI_10009023</name>
</gene>
<feature type="region of interest" description="Disordered" evidence="1">
    <location>
        <begin position="740"/>
        <end position="785"/>
    </location>
</feature>
<feature type="compositionally biased region" description="Low complexity" evidence="1">
    <location>
        <begin position="8"/>
        <end position="19"/>
    </location>
</feature>
<evidence type="ECO:0000313" key="2">
    <source>
        <dbReference type="EMBL" id="EKC23642.1"/>
    </source>
</evidence>
<feature type="compositionally biased region" description="Low complexity" evidence="1">
    <location>
        <begin position="554"/>
        <end position="569"/>
    </location>
</feature>
<accession>K1PI40</accession>
<feature type="region of interest" description="Disordered" evidence="1">
    <location>
        <begin position="107"/>
        <end position="146"/>
    </location>
</feature>
<feature type="compositionally biased region" description="Polar residues" evidence="1">
    <location>
        <begin position="23"/>
        <end position="32"/>
    </location>
</feature>
<feature type="compositionally biased region" description="Polar residues" evidence="1">
    <location>
        <begin position="135"/>
        <end position="146"/>
    </location>
</feature>
<dbReference type="InParanoid" id="K1PI40"/>
<feature type="region of interest" description="Disordered" evidence="1">
    <location>
        <begin position="554"/>
        <end position="585"/>
    </location>
</feature>
<feature type="compositionally biased region" description="Polar residues" evidence="1">
    <location>
        <begin position="47"/>
        <end position="62"/>
    </location>
</feature>